<feature type="transmembrane region" description="Helical" evidence="14">
    <location>
        <begin position="283"/>
        <end position="305"/>
    </location>
</feature>
<keyword evidence="8 14" id="KW-1133">Transmembrane helix</keyword>
<evidence type="ECO:0000256" key="8">
    <source>
        <dbReference type="ARBA" id="ARBA00022989"/>
    </source>
</evidence>
<keyword evidence="12" id="KW-0520">NAD</keyword>
<comment type="function">
    <text evidence="1">Core subunit of the mitochondrial membrane respiratory chain NADH dehydrogenase (Complex I) that is believed to belong to the minimal assembly required for catalysis. Complex I functions in the transfer of electrons from NADH to the respiratory chain. The immediate electron acceptor for the enzyme is believed to be ubiquinone.</text>
</comment>
<comment type="catalytic activity">
    <reaction evidence="13">
        <text>a ubiquinone + NADH + 5 H(+)(in) = a ubiquinol + NAD(+) + 4 H(+)(out)</text>
        <dbReference type="Rhea" id="RHEA:29091"/>
        <dbReference type="Rhea" id="RHEA-COMP:9565"/>
        <dbReference type="Rhea" id="RHEA-COMP:9566"/>
        <dbReference type="ChEBI" id="CHEBI:15378"/>
        <dbReference type="ChEBI" id="CHEBI:16389"/>
        <dbReference type="ChEBI" id="CHEBI:17976"/>
        <dbReference type="ChEBI" id="CHEBI:57540"/>
        <dbReference type="ChEBI" id="CHEBI:57945"/>
        <dbReference type="EC" id="7.1.1.2"/>
    </reaction>
</comment>
<feature type="transmembrane region" description="Helical" evidence="14">
    <location>
        <begin position="140"/>
        <end position="161"/>
    </location>
</feature>
<sequence>MLVVFFLVLMVLLSVAFFTLLERKILGYIHFRKGPNKSGILGILQPFSDAVKLFCKEQVYPLNSNLIVYYYSPFFNLFLALLLWFVIPYFNEGLIFNLAMLYVLLVSSLGVYAIMFSGWASNSNYSMLGGIRAVAQMISYEVSLILILLSYFFFTSSYSLVSFILMQNYVWFFVLMIPLSLMLIVSFFAETNRSPFDFAEGESELVSGFNVEYSSGGFALIFLSEYSNILFCSYILAIIILGMDWGLVNYLKVLLFVFIWIWVRGSFPRFRYDKLMYLAWKIYLPSSLTILWGFLGVFLFLYFFYI</sequence>
<evidence type="ECO:0000256" key="9">
    <source>
        <dbReference type="ARBA" id="ARBA00023075"/>
    </source>
</evidence>
<dbReference type="PROSITE" id="PS00667">
    <property type="entry name" value="COMPLEX1_ND1_1"/>
    <property type="match status" value="1"/>
</dbReference>
<evidence type="ECO:0000256" key="3">
    <source>
        <dbReference type="ARBA" id="ARBA00010535"/>
    </source>
</evidence>
<evidence type="ECO:0000313" key="15">
    <source>
        <dbReference type="EMBL" id="AOY39954.1"/>
    </source>
</evidence>
<dbReference type="GO" id="GO:0008137">
    <property type="term" value="F:NADH dehydrogenase (ubiquinone) activity"/>
    <property type="evidence" value="ECO:0007669"/>
    <property type="project" value="UniProtKB-EC"/>
</dbReference>
<reference evidence="15" key="1">
    <citation type="submission" date="2016-04" db="EMBL/GenBank/DDBJ databases">
        <title>Mitochondria of Scolytid beetles.</title>
        <authorList>
            <person name="Miller K."/>
            <person name="Linard B."/>
            <person name="Vogler A.P."/>
        </authorList>
    </citation>
    <scope>NUCLEOTIDE SEQUENCE</scope>
</reference>
<keyword evidence="11 14" id="KW-0472">Membrane</keyword>
<feature type="transmembrane region" description="Helical" evidence="14">
    <location>
        <begin position="218"/>
        <end position="240"/>
    </location>
</feature>
<gene>
    <name evidence="15" type="primary">nad1</name>
</gene>
<dbReference type="GO" id="GO:0009060">
    <property type="term" value="P:aerobic respiration"/>
    <property type="evidence" value="ECO:0007669"/>
    <property type="project" value="TreeGrafter"/>
</dbReference>
<dbReference type="PANTHER" id="PTHR11432">
    <property type="entry name" value="NADH DEHYDROGENASE SUBUNIT 1"/>
    <property type="match status" value="1"/>
</dbReference>
<evidence type="ECO:0000256" key="4">
    <source>
        <dbReference type="ARBA" id="ARBA00021009"/>
    </source>
</evidence>
<dbReference type="GO" id="GO:0003954">
    <property type="term" value="F:NADH dehydrogenase activity"/>
    <property type="evidence" value="ECO:0007669"/>
    <property type="project" value="TreeGrafter"/>
</dbReference>
<dbReference type="GO" id="GO:0005743">
    <property type="term" value="C:mitochondrial inner membrane"/>
    <property type="evidence" value="ECO:0007669"/>
    <property type="project" value="UniProtKB-SubCell"/>
</dbReference>
<dbReference type="AlphaFoldDB" id="A0A343A5X5"/>
<evidence type="ECO:0000256" key="7">
    <source>
        <dbReference type="ARBA" id="ARBA00022792"/>
    </source>
</evidence>
<dbReference type="InterPro" id="IPR018086">
    <property type="entry name" value="NADH_UbQ_OxRdtase_su1_CS"/>
</dbReference>
<evidence type="ECO:0000256" key="14">
    <source>
        <dbReference type="SAM" id="Phobius"/>
    </source>
</evidence>
<geneLocation type="mitochondrion" evidence="15"/>
<evidence type="ECO:0000256" key="11">
    <source>
        <dbReference type="ARBA" id="ARBA00023136"/>
    </source>
</evidence>
<evidence type="ECO:0000256" key="10">
    <source>
        <dbReference type="ARBA" id="ARBA00023128"/>
    </source>
</evidence>
<proteinExistence type="inferred from homology"/>
<evidence type="ECO:0000256" key="2">
    <source>
        <dbReference type="ARBA" id="ARBA00004448"/>
    </source>
</evidence>
<feature type="transmembrane region" description="Helical" evidence="14">
    <location>
        <begin position="99"/>
        <end position="120"/>
    </location>
</feature>
<comment type="subcellular location">
    <subcellularLocation>
        <location evidence="2 12">Mitochondrion inner membrane</location>
        <topology evidence="2 12">Multi-pass membrane protein</topology>
    </subcellularLocation>
</comment>
<keyword evidence="9 13" id="KW-0830">Ubiquinone</keyword>
<name>A0A343A5X5_9CUCU</name>
<keyword evidence="7" id="KW-0999">Mitochondrion inner membrane</keyword>
<accession>A0A343A5X5</accession>
<dbReference type="InterPro" id="IPR001694">
    <property type="entry name" value="NADH_UbQ_OxRdtase_su1/FPO"/>
</dbReference>
<dbReference type="Pfam" id="PF00146">
    <property type="entry name" value="NADHdh"/>
    <property type="match status" value="1"/>
</dbReference>
<evidence type="ECO:0000256" key="13">
    <source>
        <dbReference type="RuleBase" id="RU000473"/>
    </source>
</evidence>
<feature type="transmembrane region" description="Helical" evidence="14">
    <location>
        <begin position="168"/>
        <end position="189"/>
    </location>
</feature>
<evidence type="ECO:0000256" key="12">
    <source>
        <dbReference type="RuleBase" id="RU000471"/>
    </source>
</evidence>
<evidence type="ECO:0000256" key="1">
    <source>
        <dbReference type="ARBA" id="ARBA00003257"/>
    </source>
</evidence>
<comment type="similarity">
    <text evidence="3 12">Belongs to the complex I subunit 1 family.</text>
</comment>
<dbReference type="PROSITE" id="PS00668">
    <property type="entry name" value="COMPLEX1_ND1_2"/>
    <property type="match status" value="1"/>
</dbReference>
<evidence type="ECO:0000256" key="5">
    <source>
        <dbReference type="ARBA" id="ARBA00022448"/>
    </source>
</evidence>
<dbReference type="PANTHER" id="PTHR11432:SF3">
    <property type="entry name" value="NADH-UBIQUINONE OXIDOREDUCTASE CHAIN 1"/>
    <property type="match status" value="1"/>
</dbReference>
<dbReference type="HAMAP" id="MF_01350">
    <property type="entry name" value="NDH1_NuoH"/>
    <property type="match status" value="1"/>
</dbReference>
<keyword evidence="5" id="KW-0813">Transport</keyword>
<dbReference type="EC" id="7.1.1.2" evidence="13"/>
<feature type="transmembrane region" description="Helical" evidence="14">
    <location>
        <begin position="68"/>
        <end position="87"/>
    </location>
</feature>
<organism evidence="15">
    <name type="scientific">Curculionidae sp. BMNH 1040049</name>
    <dbReference type="NCBI Taxonomy" id="1903777"/>
    <lineage>
        <taxon>Eukaryota</taxon>
        <taxon>Metazoa</taxon>
        <taxon>Ecdysozoa</taxon>
        <taxon>Arthropoda</taxon>
        <taxon>Hexapoda</taxon>
        <taxon>Insecta</taxon>
        <taxon>Pterygota</taxon>
        <taxon>Neoptera</taxon>
        <taxon>Endopterygota</taxon>
        <taxon>Coleoptera</taxon>
        <taxon>Polyphaga</taxon>
        <taxon>Cucujiformia</taxon>
        <taxon>Curculionidae</taxon>
    </lineage>
</organism>
<keyword evidence="6 12" id="KW-0812">Transmembrane</keyword>
<evidence type="ECO:0000256" key="6">
    <source>
        <dbReference type="ARBA" id="ARBA00022692"/>
    </source>
</evidence>
<dbReference type="EMBL" id="KX035176">
    <property type="protein sequence ID" value="AOY39954.1"/>
    <property type="molecule type" value="Genomic_DNA"/>
</dbReference>
<keyword evidence="10 13" id="KW-0496">Mitochondrion</keyword>
<protein>
    <recommendedName>
        <fullName evidence="4 13">NADH-ubiquinone oxidoreductase chain 1</fullName>
        <ecNumber evidence="13">7.1.1.2</ecNumber>
    </recommendedName>
</protein>
<feature type="transmembrane region" description="Helical" evidence="14">
    <location>
        <begin position="247"/>
        <end position="263"/>
    </location>
</feature>